<evidence type="ECO:0000313" key="2">
    <source>
        <dbReference type="EMBL" id="AYC65686.1"/>
    </source>
</evidence>
<reference evidence="2" key="1">
    <citation type="submission" date="2018-07" db="EMBL/GenBank/DDBJ databases">
        <authorList>
            <person name="Quirk P.G."/>
            <person name="Krulwich T.A."/>
        </authorList>
    </citation>
    <scope>NUCLEOTIDE SEQUENCE</scope>
</reference>
<proteinExistence type="predicted"/>
<dbReference type="GeneID" id="38279628"/>
<sequence>MLCAQRVPTGCLPLPCLPSCGRLGYCPPVGYLPPMGYPTGRAHRGQYCPPVGYLPPMGYPTGRAHRGQVGGSKRKGGRALRAVPPLTFRRKVSGREGCRLPHG</sequence>
<keyword evidence="2" id="KW-0150">Chloroplast</keyword>
<name>A0A386B1U9_9CHLO</name>
<protein>
    <submittedName>
        <fullName evidence="2">Uncharacterized protein</fullName>
    </submittedName>
</protein>
<dbReference type="AlphaFoldDB" id="A0A386B1U9"/>
<evidence type="ECO:0000256" key="1">
    <source>
        <dbReference type="SAM" id="MobiDB-lite"/>
    </source>
</evidence>
<feature type="region of interest" description="Disordered" evidence="1">
    <location>
        <begin position="62"/>
        <end position="83"/>
    </location>
</feature>
<reference evidence="2" key="2">
    <citation type="journal article" date="2019" name="Mol. Phylogenet. Evol.">
        <title>Reassessment of the classification of bryopsidales (chlorophyta) based on chloroplast phylogenomic analyses.</title>
        <authorList>
            <person name="Cremen M.C."/>
            <person name="Leliaert F."/>
            <person name="West J."/>
            <person name="Lam D.W."/>
            <person name="Shimada S."/>
            <person name="Lopez-Bautista J.M."/>
            <person name="Verbruggen H."/>
        </authorList>
    </citation>
    <scope>NUCLEOTIDE SEQUENCE</scope>
</reference>
<dbReference type="EMBL" id="MH591112">
    <property type="protein sequence ID" value="AYC65686.1"/>
    <property type="molecule type" value="Genomic_DNA"/>
</dbReference>
<geneLocation type="chloroplast" evidence="2"/>
<dbReference type="RefSeq" id="YP_009519618.1">
    <property type="nucleotide sequence ID" value="NC_039528.1"/>
</dbReference>
<keyword evidence="2" id="KW-0934">Plastid</keyword>
<gene>
    <name evidence="2" type="primary">orf103</name>
</gene>
<organism evidence="2">
    <name type="scientific">Udotea flabellum</name>
    <dbReference type="NCBI Taxonomy" id="170437"/>
    <lineage>
        <taxon>Eukaryota</taxon>
        <taxon>Viridiplantae</taxon>
        <taxon>Chlorophyta</taxon>
        <taxon>core chlorophytes</taxon>
        <taxon>Ulvophyceae</taxon>
        <taxon>TCBD clade</taxon>
        <taxon>Bryopsidales</taxon>
        <taxon>Halimedineae</taxon>
        <taxon>Halimedaceae</taxon>
        <taxon>Udoteae</taxon>
        <taxon>Udotea</taxon>
    </lineage>
</organism>
<accession>A0A386B1U9</accession>